<dbReference type="STRING" id="57577.A0A2K3NIB3"/>
<comment type="caution">
    <text evidence="1">The sequence shown here is derived from an EMBL/GenBank/DDBJ whole genome shotgun (WGS) entry which is preliminary data.</text>
</comment>
<dbReference type="InterPro" id="IPR043502">
    <property type="entry name" value="DNA/RNA_pol_sf"/>
</dbReference>
<dbReference type="EMBL" id="ASHM01021813">
    <property type="protein sequence ID" value="PNY02786.1"/>
    <property type="molecule type" value="Genomic_DNA"/>
</dbReference>
<dbReference type="Proteomes" id="UP000236291">
    <property type="component" value="Unassembled WGS sequence"/>
</dbReference>
<gene>
    <name evidence="1" type="ORF">L195_g026106</name>
</gene>
<dbReference type="SUPFAM" id="SSF56672">
    <property type="entry name" value="DNA/RNA polymerases"/>
    <property type="match status" value="1"/>
</dbReference>
<reference evidence="1 2" key="1">
    <citation type="journal article" date="2014" name="Am. J. Bot.">
        <title>Genome assembly and annotation for red clover (Trifolium pratense; Fabaceae).</title>
        <authorList>
            <person name="Istvanek J."/>
            <person name="Jaros M."/>
            <person name="Krenek A."/>
            <person name="Repkova J."/>
        </authorList>
    </citation>
    <scope>NUCLEOTIDE SEQUENCE [LARGE SCALE GENOMIC DNA]</scope>
    <source>
        <strain evidence="2">cv. Tatra</strain>
        <tissue evidence="1">Young leaves</tissue>
    </source>
</reference>
<dbReference type="InterPro" id="IPR053134">
    <property type="entry name" value="RNA-dir_DNA_polymerase"/>
</dbReference>
<name>A0A2K3NIB3_TRIPR</name>
<evidence type="ECO:0000313" key="1">
    <source>
        <dbReference type="EMBL" id="PNY02786.1"/>
    </source>
</evidence>
<evidence type="ECO:0000313" key="2">
    <source>
        <dbReference type="Proteomes" id="UP000236291"/>
    </source>
</evidence>
<protein>
    <recommendedName>
        <fullName evidence="3">Retrotransposon-related protein</fullName>
    </recommendedName>
</protein>
<sequence>MSREATSPVRWPFDFHHGNMQEFGGPISVRPYCYPHHLKEEIEKQVTKCFKLMIRPSMSAFFSPVLLVKNKDASWRLCVDYRTLNRATILDMYPIPVVTNE</sequence>
<dbReference type="PANTHER" id="PTHR24559">
    <property type="entry name" value="TRANSPOSON TY3-I GAG-POL POLYPROTEIN"/>
    <property type="match status" value="1"/>
</dbReference>
<dbReference type="PANTHER" id="PTHR24559:SF450">
    <property type="entry name" value="RNA-DIRECTED DNA POLYMERASE HOMOLOG"/>
    <property type="match status" value="1"/>
</dbReference>
<dbReference type="Gene3D" id="3.10.10.10">
    <property type="entry name" value="HIV Type 1 Reverse Transcriptase, subunit A, domain 1"/>
    <property type="match status" value="1"/>
</dbReference>
<reference evidence="1 2" key="2">
    <citation type="journal article" date="2017" name="Front. Plant Sci.">
        <title>Gene Classification and Mining of Molecular Markers Useful in Red Clover (Trifolium pratense) Breeding.</title>
        <authorList>
            <person name="Istvanek J."/>
            <person name="Dluhosova J."/>
            <person name="Dluhos P."/>
            <person name="Patkova L."/>
            <person name="Nedelnik J."/>
            <person name="Repkova J."/>
        </authorList>
    </citation>
    <scope>NUCLEOTIDE SEQUENCE [LARGE SCALE GENOMIC DNA]</scope>
    <source>
        <strain evidence="2">cv. Tatra</strain>
        <tissue evidence="1">Young leaves</tissue>
    </source>
</reference>
<organism evidence="1 2">
    <name type="scientific">Trifolium pratense</name>
    <name type="common">Red clover</name>
    <dbReference type="NCBI Taxonomy" id="57577"/>
    <lineage>
        <taxon>Eukaryota</taxon>
        <taxon>Viridiplantae</taxon>
        <taxon>Streptophyta</taxon>
        <taxon>Embryophyta</taxon>
        <taxon>Tracheophyta</taxon>
        <taxon>Spermatophyta</taxon>
        <taxon>Magnoliopsida</taxon>
        <taxon>eudicotyledons</taxon>
        <taxon>Gunneridae</taxon>
        <taxon>Pentapetalae</taxon>
        <taxon>rosids</taxon>
        <taxon>fabids</taxon>
        <taxon>Fabales</taxon>
        <taxon>Fabaceae</taxon>
        <taxon>Papilionoideae</taxon>
        <taxon>50 kb inversion clade</taxon>
        <taxon>NPAAA clade</taxon>
        <taxon>Hologalegina</taxon>
        <taxon>IRL clade</taxon>
        <taxon>Trifolieae</taxon>
        <taxon>Trifolium</taxon>
    </lineage>
</organism>
<dbReference type="AlphaFoldDB" id="A0A2K3NIB3"/>
<evidence type="ECO:0008006" key="3">
    <source>
        <dbReference type="Google" id="ProtNLM"/>
    </source>
</evidence>
<accession>A0A2K3NIB3</accession>
<proteinExistence type="predicted"/>